<evidence type="ECO:0000313" key="2">
    <source>
        <dbReference type="Proteomes" id="UP000191448"/>
    </source>
</evidence>
<evidence type="ECO:0000313" key="1">
    <source>
        <dbReference type="EMBL" id="OPX47824.1"/>
    </source>
</evidence>
<dbReference type="RefSeq" id="WP_080022613.1">
    <property type="nucleotide sequence ID" value="NZ_LTAY01000037.1"/>
</dbReference>
<dbReference type="Pfam" id="PF04883">
    <property type="entry name" value="HK97-gp10_like"/>
    <property type="match status" value="1"/>
</dbReference>
<dbReference type="Proteomes" id="UP000191448">
    <property type="component" value="Unassembled WGS sequence"/>
</dbReference>
<dbReference type="InterPro" id="IPR010064">
    <property type="entry name" value="HK97-gp10_tail"/>
</dbReference>
<gene>
    <name evidence="1" type="ORF">CLTHE_13950</name>
</gene>
<dbReference type="AlphaFoldDB" id="A0A1V4SV48"/>
<name>A0A1V4SV48_9CLOT</name>
<reference evidence="1 2" key="1">
    <citation type="submission" date="2016-02" db="EMBL/GenBank/DDBJ databases">
        <title>Genome sequence of Clostridium thermobutyricum DSM 4928.</title>
        <authorList>
            <person name="Poehlein A."/>
            <person name="Daniel R."/>
        </authorList>
    </citation>
    <scope>NUCLEOTIDE SEQUENCE [LARGE SCALE GENOMIC DNA]</scope>
    <source>
        <strain evidence="1 2">DSM 4928</strain>
    </source>
</reference>
<evidence type="ECO:0008006" key="3">
    <source>
        <dbReference type="Google" id="ProtNLM"/>
    </source>
</evidence>
<proteinExistence type="predicted"/>
<accession>A0A1V4SV48</accession>
<sequence length="125" mass="14061">MGMEFNFNNLEAKLDEMAKKVGNEILDTALDAGVQVFEERMEANVPIDTSELKGNLGEIKKTGSGTGRKSILGIKSNDRDIIARGYYQEYGTERMSGKHWMKKSFDEAKTKANEKIIEVLREALK</sequence>
<dbReference type="NCBIfam" id="TIGR01725">
    <property type="entry name" value="phge_HK97_gp10"/>
    <property type="match status" value="1"/>
</dbReference>
<comment type="caution">
    <text evidence="1">The sequence shown here is derived from an EMBL/GenBank/DDBJ whole genome shotgun (WGS) entry which is preliminary data.</text>
</comment>
<protein>
    <recommendedName>
        <fullName evidence="3">Phage protein, HK97 gp10 family</fullName>
    </recommendedName>
</protein>
<organism evidence="1 2">
    <name type="scientific">Clostridium thermobutyricum DSM 4928</name>
    <dbReference type="NCBI Taxonomy" id="1121339"/>
    <lineage>
        <taxon>Bacteria</taxon>
        <taxon>Bacillati</taxon>
        <taxon>Bacillota</taxon>
        <taxon>Clostridia</taxon>
        <taxon>Eubacteriales</taxon>
        <taxon>Clostridiaceae</taxon>
        <taxon>Clostridium</taxon>
    </lineage>
</organism>
<dbReference type="EMBL" id="LTAY01000037">
    <property type="protein sequence ID" value="OPX47824.1"/>
    <property type="molecule type" value="Genomic_DNA"/>
</dbReference>
<dbReference type="OrthoDB" id="886754at2"/>